<accession>A0A9E8MV87</accession>
<reference evidence="2" key="1">
    <citation type="submission" date="2022-11" db="EMBL/GenBank/DDBJ databases">
        <title>Lacinutrix neustonica HL-RS19T sp. nov., isolated from the surface microlayer sample of brackish Lake Shihwa.</title>
        <authorList>
            <person name="Choi J.Y."/>
            <person name="Hwang C.Y."/>
        </authorList>
    </citation>
    <scope>NUCLEOTIDE SEQUENCE</scope>
    <source>
        <strain evidence="2">HL-RS19</strain>
    </source>
</reference>
<dbReference type="RefSeq" id="WP_267676167.1">
    <property type="nucleotide sequence ID" value="NZ_CP113088.1"/>
</dbReference>
<dbReference type="Pfam" id="PF26622">
    <property type="entry name" value="DUF8199"/>
    <property type="match status" value="1"/>
</dbReference>
<feature type="chain" id="PRO_5038986938" description="Secreted protein" evidence="1">
    <location>
        <begin position="26"/>
        <end position="133"/>
    </location>
</feature>
<protein>
    <recommendedName>
        <fullName evidence="4">Secreted protein</fullName>
    </recommendedName>
</protein>
<dbReference type="InterPro" id="IPR058060">
    <property type="entry name" value="HYC_CC_PP"/>
</dbReference>
<dbReference type="NCBIfam" id="NF047658">
    <property type="entry name" value="HYC_CC_PP"/>
    <property type="match status" value="1"/>
</dbReference>
<sequence>MKKTLHHVFSFFMAFAVLFSTLSFTVESHYCGNRLVDTAVFTKVKSCGMGTSASIPVKKGCCKDKVELVKGQDELKLNSSEALDFDQQFGLATLMYSYGSLFKGMSKLVFPHKNYRPPHVICDIIILGETFLI</sequence>
<dbReference type="EMBL" id="CP113088">
    <property type="protein sequence ID" value="WAC01554.1"/>
    <property type="molecule type" value="Genomic_DNA"/>
</dbReference>
<evidence type="ECO:0008006" key="4">
    <source>
        <dbReference type="Google" id="ProtNLM"/>
    </source>
</evidence>
<dbReference type="AlphaFoldDB" id="A0A9E8MV87"/>
<evidence type="ECO:0000313" key="2">
    <source>
        <dbReference type="EMBL" id="WAC01554.1"/>
    </source>
</evidence>
<evidence type="ECO:0000313" key="3">
    <source>
        <dbReference type="Proteomes" id="UP001164705"/>
    </source>
</evidence>
<organism evidence="2 3">
    <name type="scientific">Lacinutrix neustonica</name>
    <dbReference type="NCBI Taxonomy" id="2980107"/>
    <lineage>
        <taxon>Bacteria</taxon>
        <taxon>Pseudomonadati</taxon>
        <taxon>Bacteroidota</taxon>
        <taxon>Flavobacteriia</taxon>
        <taxon>Flavobacteriales</taxon>
        <taxon>Flavobacteriaceae</taxon>
        <taxon>Lacinutrix</taxon>
    </lineage>
</organism>
<name>A0A9E8MV87_9FLAO</name>
<feature type="signal peptide" evidence="1">
    <location>
        <begin position="1"/>
        <end position="25"/>
    </location>
</feature>
<proteinExistence type="predicted"/>
<gene>
    <name evidence="2" type="ORF">N7U66_16555</name>
</gene>
<keyword evidence="1" id="KW-0732">Signal</keyword>
<dbReference type="Proteomes" id="UP001164705">
    <property type="component" value="Chromosome"/>
</dbReference>
<dbReference type="KEGG" id="lnu:N7U66_16555"/>
<keyword evidence="3" id="KW-1185">Reference proteome</keyword>
<dbReference type="InterPro" id="IPR058512">
    <property type="entry name" value="DUF8199"/>
</dbReference>
<evidence type="ECO:0000256" key="1">
    <source>
        <dbReference type="SAM" id="SignalP"/>
    </source>
</evidence>